<evidence type="ECO:0000256" key="4">
    <source>
        <dbReference type="ARBA" id="ARBA00022691"/>
    </source>
</evidence>
<evidence type="ECO:0000256" key="7">
    <source>
        <dbReference type="ARBA" id="ARBA00045231"/>
    </source>
</evidence>
<evidence type="ECO:0000256" key="1">
    <source>
        <dbReference type="ARBA" id="ARBA00004928"/>
    </source>
</evidence>
<comment type="function">
    <text evidence="7">Catalyzes the conversion of caffeic acid to ferulic acid and of 5-hydroxyferulic acid to sinapic acid. The resulting products may subsequently be converted to the corresponding alcohols that are incorporated into lignins.</text>
</comment>
<dbReference type="Gene3D" id="1.10.10.10">
    <property type="entry name" value="Winged helix-like DNA-binding domain superfamily/Winged helix DNA-binding domain"/>
    <property type="match status" value="1"/>
</dbReference>
<dbReference type="SUPFAM" id="SSF46785">
    <property type="entry name" value="Winged helix' DNA-binding domain"/>
    <property type="match status" value="1"/>
</dbReference>
<evidence type="ECO:0000256" key="2">
    <source>
        <dbReference type="ARBA" id="ARBA00022603"/>
    </source>
</evidence>
<dbReference type="InterPro" id="IPR016461">
    <property type="entry name" value="COMT-like"/>
</dbReference>
<reference evidence="11 12" key="1">
    <citation type="submission" date="2024-03" db="EMBL/GenBank/DDBJ databases">
        <authorList>
            <person name="Martinez-Hernandez J."/>
        </authorList>
    </citation>
    <scope>NUCLEOTIDE SEQUENCE [LARGE SCALE GENOMIC DNA]</scope>
</reference>
<accession>A0AAV1VYZ0</accession>
<gene>
    <name evidence="11" type="ORF">LLUT_LOCUS3260</name>
</gene>
<evidence type="ECO:0000259" key="9">
    <source>
        <dbReference type="Pfam" id="PF00891"/>
    </source>
</evidence>
<dbReference type="AlphaFoldDB" id="A0AAV1VYZ0"/>
<dbReference type="PROSITE" id="PS51683">
    <property type="entry name" value="SAM_OMT_II"/>
    <property type="match status" value="1"/>
</dbReference>
<dbReference type="EC" id="2.1.1.68" evidence="6"/>
<dbReference type="InterPro" id="IPR029063">
    <property type="entry name" value="SAM-dependent_MTases_sf"/>
</dbReference>
<feature type="domain" description="O-methyltransferase dimerisation" evidence="10">
    <location>
        <begin position="35"/>
        <end position="131"/>
    </location>
</feature>
<keyword evidence="5" id="KW-0438">Lignin biosynthesis</keyword>
<evidence type="ECO:0000313" key="11">
    <source>
        <dbReference type="EMBL" id="CAL0302200.1"/>
    </source>
</evidence>
<sequence>MATSLESNGKLVNKNLKLEQKHTRTIEENTFDTAMQWAGSFVLPMVLRSANGLGIFEILAKSGENAKLSAKDIATQIGTNNPEAPTMLERILRLLVSYSVLNCSILEDTHDVGLQQNLYSLTPESKYFVKDSDGLSLGSVLALILDNVFYQSWGELEGAILEGGVPFNRVHGMHAFEYPSVDPRFNKVFNNAMISITTIAMKSILEVYKGFEHINKLVDVGGGLGINLKLITSKYPNVKGINFDLPHVIEHAPPYDGVEHVGGDMFESVPNGDAIFMKWILHDWSDEHCLKLLKNCYKAIPNDGKVIVVDSILPIVPDTTAYSKNAFVSDLLMLTQNPGGKERTQKEIMDLATKSGFSCIKLMCCVNGLWVMEFFK</sequence>
<keyword evidence="4" id="KW-0949">S-adenosyl-L-methionine</keyword>
<dbReference type="GO" id="GO:0046983">
    <property type="term" value="F:protein dimerization activity"/>
    <property type="evidence" value="ECO:0007669"/>
    <property type="project" value="InterPro"/>
</dbReference>
<evidence type="ECO:0000256" key="8">
    <source>
        <dbReference type="PIRSR" id="PIRSR005739-1"/>
    </source>
</evidence>
<evidence type="ECO:0000259" key="10">
    <source>
        <dbReference type="Pfam" id="PF08100"/>
    </source>
</evidence>
<keyword evidence="2" id="KW-0489">Methyltransferase</keyword>
<feature type="active site" description="Proton acceptor" evidence="8">
    <location>
        <position position="282"/>
    </location>
</feature>
<dbReference type="InterPro" id="IPR036388">
    <property type="entry name" value="WH-like_DNA-bd_sf"/>
</dbReference>
<comment type="caution">
    <text evidence="11">The sequence shown here is derived from an EMBL/GenBank/DDBJ whole genome shotgun (WGS) entry which is preliminary data.</text>
</comment>
<dbReference type="InterPro" id="IPR036390">
    <property type="entry name" value="WH_DNA-bd_sf"/>
</dbReference>
<protein>
    <recommendedName>
        <fullName evidence="6">caffeate O-methyltransferase</fullName>
        <ecNumber evidence="6">2.1.1.68</ecNumber>
    </recommendedName>
</protein>
<evidence type="ECO:0000313" key="12">
    <source>
        <dbReference type="Proteomes" id="UP001497480"/>
    </source>
</evidence>
<keyword evidence="3" id="KW-0808">Transferase</keyword>
<name>A0AAV1VYZ0_LUPLU</name>
<dbReference type="Pfam" id="PF08100">
    <property type="entry name" value="Dimerisation"/>
    <property type="match status" value="1"/>
</dbReference>
<feature type="domain" description="O-methyltransferase C-terminal" evidence="9">
    <location>
        <begin position="153"/>
        <end position="358"/>
    </location>
</feature>
<keyword evidence="12" id="KW-1185">Reference proteome</keyword>
<dbReference type="PANTHER" id="PTHR11746">
    <property type="entry name" value="O-METHYLTRANSFERASE"/>
    <property type="match status" value="1"/>
</dbReference>
<dbReference type="FunFam" id="1.10.10.10:FF:000357">
    <property type="entry name" value="Caffeic acid 3-O-methyltransferase"/>
    <property type="match status" value="1"/>
</dbReference>
<organism evidence="11 12">
    <name type="scientific">Lupinus luteus</name>
    <name type="common">European yellow lupine</name>
    <dbReference type="NCBI Taxonomy" id="3873"/>
    <lineage>
        <taxon>Eukaryota</taxon>
        <taxon>Viridiplantae</taxon>
        <taxon>Streptophyta</taxon>
        <taxon>Embryophyta</taxon>
        <taxon>Tracheophyta</taxon>
        <taxon>Spermatophyta</taxon>
        <taxon>Magnoliopsida</taxon>
        <taxon>eudicotyledons</taxon>
        <taxon>Gunneridae</taxon>
        <taxon>Pentapetalae</taxon>
        <taxon>rosids</taxon>
        <taxon>fabids</taxon>
        <taxon>Fabales</taxon>
        <taxon>Fabaceae</taxon>
        <taxon>Papilionoideae</taxon>
        <taxon>50 kb inversion clade</taxon>
        <taxon>genistoids sensu lato</taxon>
        <taxon>core genistoids</taxon>
        <taxon>Genisteae</taxon>
        <taxon>Lupinus</taxon>
    </lineage>
</organism>
<evidence type="ECO:0000256" key="3">
    <source>
        <dbReference type="ARBA" id="ARBA00022679"/>
    </source>
</evidence>
<dbReference type="Proteomes" id="UP001497480">
    <property type="component" value="Unassembled WGS sequence"/>
</dbReference>
<dbReference type="InterPro" id="IPR012967">
    <property type="entry name" value="COMT_dimerisation"/>
</dbReference>
<dbReference type="GO" id="GO:0009809">
    <property type="term" value="P:lignin biosynthetic process"/>
    <property type="evidence" value="ECO:0007669"/>
    <property type="project" value="UniProtKB-KW"/>
</dbReference>
<evidence type="ECO:0000256" key="5">
    <source>
        <dbReference type="ARBA" id="ARBA00022733"/>
    </source>
</evidence>
<dbReference type="FunFam" id="3.40.50.150:FF:000061">
    <property type="entry name" value="Caffeic acid O-methyltransferase"/>
    <property type="match status" value="1"/>
</dbReference>
<dbReference type="PIRSF" id="PIRSF005739">
    <property type="entry name" value="O-mtase"/>
    <property type="match status" value="1"/>
</dbReference>
<dbReference type="EMBL" id="CAXHTB010000002">
    <property type="protein sequence ID" value="CAL0302200.1"/>
    <property type="molecule type" value="Genomic_DNA"/>
</dbReference>
<dbReference type="GO" id="GO:0047763">
    <property type="term" value="F:caffeate O-methyltransferase activity"/>
    <property type="evidence" value="ECO:0007669"/>
    <property type="project" value="UniProtKB-EC"/>
</dbReference>
<comment type="pathway">
    <text evidence="1">Aromatic compound metabolism; phenylpropanoid biosynthesis.</text>
</comment>
<dbReference type="GO" id="GO:0032259">
    <property type="term" value="P:methylation"/>
    <property type="evidence" value="ECO:0007669"/>
    <property type="project" value="UniProtKB-KW"/>
</dbReference>
<dbReference type="Pfam" id="PF00891">
    <property type="entry name" value="Methyltransf_2"/>
    <property type="match status" value="1"/>
</dbReference>
<dbReference type="InterPro" id="IPR001077">
    <property type="entry name" value="COMT_C"/>
</dbReference>
<evidence type="ECO:0000256" key="6">
    <source>
        <dbReference type="ARBA" id="ARBA00039011"/>
    </source>
</evidence>
<dbReference type="GO" id="GO:0008757">
    <property type="term" value="F:S-adenosylmethionine-dependent methyltransferase activity"/>
    <property type="evidence" value="ECO:0007669"/>
    <property type="project" value="UniProtKB-ARBA"/>
</dbReference>
<proteinExistence type="predicted"/>
<dbReference type="Gene3D" id="3.40.50.150">
    <property type="entry name" value="Vaccinia Virus protein VP39"/>
    <property type="match status" value="1"/>
</dbReference>
<dbReference type="SUPFAM" id="SSF53335">
    <property type="entry name" value="S-adenosyl-L-methionine-dependent methyltransferases"/>
    <property type="match status" value="1"/>
</dbReference>